<dbReference type="VEuPathDB" id="TrichDB:TVAG_348060"/>
<feature type="domain" description="Bromo" evidence="4">
    <location>
        <begin position="17"/>
        <end position="87"/>
    </location>
</feature>
<reference evidence="5" key="1">
    <citation type="submission" date="2006-10" db="EMBL/GenBank/DDBJ databases">
        <authorList>
            <person name="Amadeo P."/>
            <person name="Zhao Q."/>
            <person name="Wortman J."/>
            <person name="Fraser-Liggett C."/>
            <person name="Carlton J."/>
        </authorList>
    </citation>
    <scope>NUCLEOTIDE SEQUENCE</scope>
    <source>
        <strain evidence="5">G3</strain>
    </source>
</reference>
<dbReference type="PRINTS" id="PR00503">
    <property type="entry name" value="BROMODOMAIN"/>
</dbReference>
<dbReference type="PANTHER" id="PTHR45926">
    <property type="entry name" value="OSJNBA0053K19.4 PROTEIN"/>
    <property type="match status" value="1"/>
</dbReference>
<dbReference type="SUPFAM" id="SSF47370">
    <property type="entry name" value="Bromodomain"/>
    <property type="match status" value="1"/>
</dbReference>
<evidence type="ECO:0000256" key="3">
    <source>
        <dbReference type="SAM" id="MobiDB-lite"/>
    </source>
</evidence>
<gene>
    <name evidence="5" type="ORF">TVAG_348060</name>
</gene>
<dbReference type="OMA" id="HEWCAKI"/>
<dbReference type="VEuPathDB" id="TrichDB:TVAGG3_0962580"/>
<sequence>MKNFQHEWCAKILEKLDKKPTSGPFKNPVPLDNNPRYNEIVKFPMNLEQVKLSLQNDKYHKIMEFAADVRLIWYNAMCYYPQDDPKYIIAMDLSKWFENKLQNYPQNVNERWMMKFKKLHARIKNLLNNPIPSMPSIDYQPPEIPQKKDSTEKTEETPKEPAK</sequence>
<dbReference type="eggNOG" id="KOG1474">
    <property type="taxonomic scope" value="Eukaryota"/>
</dbReference>
<name>A2DSU7_TRIV3</name>
<dbReference type="RefSeq" id="XP_001328719.1">
    <property type="nucleotide sequence ID" value="XM_001328684.1"/>
</dbReference>
<feature type="compositionally biased region" description="Basic and acidic residues" evidence="3">
    <location>
        <begin position="145"/>
        <end position="163"/>
    </location>
</feature>
<evidence type="ECO:0000256" key="2">
    <source>
        <dbReference type="PROSITE-ProRule" id="PRU00035"/>
    </source>
</evidence>
<dbReference type="InterPro" id="IPR001487">
    <property type="entry name" value="Bromodomain"/>
</dbReference>
<dbReference type="Pfam" id="PF00439">
    <property type="entry name" value="Bromodomain"/>
    <property type="match status" value="1"/>
</dbReference>
<protein>
    <submittedName>
        <fullName evidence="5">Bromodomain containing protein</fullName>
    </submittedName>
</protein>
<proteinExistence type="predicted"/>
<dbReference type="PROSITE" id="PS50014">
    <property type="entry name" value="BROMODOMAIN_2"/>
    <property type="match status" value="1"/>
</dbReference>
<dbReference type="AlphaFoldDB" id="A2DSU7"/>
<feature type="region of interest" description="Disordered" evidence="3">
    <location>
        <begin position="132"/>
        <end position="163"/>
    </location>
</feature>
<dbReference type="Gene3D" id="1.20.920.10">
    <property type="entry name" value="Bromodomain-like"/>
    <property type="match status" value="1"/>
</dbReference>
<dbReference type="EMBL" id="DS113241">
    <property type="protein sequence ID" value="EAY16496.1"/>
    <property type="molecule type" value="Genomic_DNA"/>
</dbReference>
<evidence type="ECO:0000256" key="1">
    <source>
        <dbReference type="ARBA" id="ARBA00023117"/>
    </source>
</evidence>
<dbReference type="KEGG" id="tva:4774506"/>
<dbReference type="SMR" id="A2DSU7"/>
<dbReference type="SMART" id="SM00297">
    <property type="entry name" value="BROMO"/>
    <property type="match status" value="1"/>
</dbReference>
<keyword evidence="1 2" id="KW-0103">Bromodomain</keyword>
<evidence type="ECO:0000259" key="4">
    <source>
        <dbReference type="PROSITE" id="PS50014"/>
    </source>
</evidence>
<dbReference type="STRING" id="5722.A2DSU7"/>
<reference evidence="5" key="2">
    <citation type="journal article" date="2007" name="Science">
        <title>Draft genome sequence of the sexually transmitted pathogen Trichomonas vaginalis.</title>
        <authorList>
            <person name="Carlton J.M."/>
            <person name="Hirt R.P."/>
            <person name="Silva J.C."/>
            <person name="Delcher A.L."/>
            <person name="Schatz M."/>
            <person name="Zhao Q."/>
            <person name="Wortman J.R."/>
            <person name="Bidwell S.L."/>
            <person name="Alsmark U.C.M."/>
            <person name="Besteiro S."/>
            <person name="Sicheritz-Ponten T."/>
            <person name="Noel C.J."/>
            <person name="Dacks J.B."/>
            <person name="Foster P.G."/>
            <person name="Simillion C."/>
            <person name="Van de Peer Y."/>
            <person name="Miranda-Saavedra D."/>
            <person name="Barton G.J."/>
            <person name="Westrop G.D."/>
            <person name="Mueller S."/>
            <person name="Dessi D."/>
            <person name="Fiori P.L."/>
            <person name="Ren Q."/>
            <person name="Paulsen I."/>
            <person name="Zhang H."/>
            <person name="Bastida-Corcuera F.D."/>
            <person name="Simoes-Barbosa A."/>
            <person name="Brown M.T."/>
            <person name="Hayes R.D."/>
            <person name="Mukherjee M."/>
            <person name="Okumura C.Y."/>
            <person name="Schneider R."/>
            <person name="Smith A.J."/>
            <person name="Vanacova S."/>
            <person name="Villalvazo M."/>
            <person name="Haas B.J."/>
            <person name="Pertea M."/>
            <person name="Feldblyum T.V."/>
            <person name="Utterback T.R."/>
            <person name="Shu C.L."/>
            <person name="Osoegawa K."/>
            <person name="de Jong P.J."/>
            <person name="Hrdy I."/>
            <person name="Horvathova L."/>
            <person name="Zubacova Z."/>
            <person name="Dolezal P."/>
            <person name="Malik S.B."/>
            <person name="Logsdon J.M. Jr."/>
            <person name="Henze K."/>
            <person name="Gupta A."/>
            <person name="Wang C.C."/>
            <person name="Dunne R.L."/>
            <person name="Upcroft J.A."/>
            <person name="Upcroft P."/>
            <person name="White O."/>
            <person name="Salzberg S.L."/>
            <person name="Tang P."/>
            <person name="Chiu C.-H."/>
            <person name="Lee Y.-S."/>
            <person name="Embley T.M."/>
            <person name="Coombs G.H."/>
            <person name="Mottram J.C."/>
            <person name="Tachezy J."/>
            <person name="Fraser-Liggett C.M."/>
            <person name="Johnson P.J."/>
        </authorList>
    </citation>
    <scope>NUCLEOTIDE SEQUENCE [LARGE SCALE GENOMIC DNA]</scope>
    <source>
        <strain evidence="5">G3</strain>
    </source>
</reference>
<accession>A2DSU7</accession>
<dbReference type="Proteomes" id="UP000001542">
    <property type="component" value="Unassembled WGS sequence"/>
</dbReference>
<evidence type="ECO:0000313" key="5">
    <source>
        <dbReference type="EMBL" id="EAY16496.1"/>
    </source>
</evidence>
<dbReference type="OrthoDB" id="21449at2759"/>
<keyword evidence="6" id="KW-1185">Reference proteome</keyword>
<evidence type="ECO:0000313" key="6">
    <source>
        <dbReference type="Proteomes" id="UP000001542"/>
    </source>
</evidence>
<dbReference type="InterPro" id="IPR036427">
    <property type="entry name" value="Bromodomain-like_sf"/>
</dbReference>
<dbReference type="CDD" id="cd04369">
    <property type="entry name" value="Bromodomain"/>
    <property type="match status" value="1"/>
</dbReference>
<organism evidence="5 6">
    <name type="scientific">Trichomonas vaginalis (strain ATCC PRA-98 / G3)</name>
    <dbReference type="NCBI Taxonomy" id="412133"/>
    <lineage>
        <taxon>Eukaryota</taxon>
        <taxon>Metamonada</taxon>
        <taxon>Parabasalia</taxon>
        <taxon>Trichomonadida</taxon>
        <taxon>Trichomonadidae</taxon>
        <taxon>Trichomonas</taxon>
    </lineage>
</organism>
<dbReference type="InParanoid" id="A2DSU7"/>